<dbReference type="CDD" id="cd00586">
    <property type="entry name" value="4HBT"/>
    <property type="match status" value="1"/>
</dbReference>
<dbReference type="EMBL" id="JAZGQK010000030">
    <property type="protein sequence ID" value="MEE6262700.1"/>
    <property type="molecule type" value="Genomic_DNA"/>
</dbReference>
<dbReference type="Pfam" id="PF13279">
    <property type="entry name" value="4HBT_2"/>
    <property type="match status" value="1"/>
</dbReference>
<accession>A0ABU7S1Y8</accession>
<dbReference type="Proteomes" id="UP001332243">
    <property type="component" value="Unassembled WGS sequence"/>
</dbReference>
<proteinExistence type="predicted"/>
<dbReference type="GO" id="GO:0016787">
    <property type="term" value="F:hydrolase activity"/>
    <property type="evidence" value="ECO:0007669"/>
    <property type="project" value="UniProtKB-KW"/>
</dbReference>
<dbReference type="InterPro" id="IPR029069">
    <property type="entry name" value="HotDog_dom_sf"/>
</dbReference>
<dbReference type="EC" id="3.1.2.-" evidence="1"/>
<keyword evidence="1" id="KW-0378">Hydrolase</keyword>
<dbReference type="Gene3D" id="3.10.129.10">
    <property type="entry name" value="Hotdog Thioesterase"/>
    <property type="match status" value="1"/>
</dbReference>
<comment type="caution">
    <text evidence="1">The sequence shown here is derived from an EMBL/GenBank/DDBJ whole genome shotgun (WGS) entry which is preliminary data.</text>
</comment>
<reference evidence="1 2" key="1">
    <citation type="submission" date="2024-01" db="EMBL/GenBank/DDBJ databases">
        <title>Genome insights into Plantactinospora sonchi sp. nov.</title>
        <authorList>
            <person name="Wang L."/>
        </authorList>
    </citation>
    <scope>NUCLEOTIDE SEQUENCE [LARGE SCALE GENOMIC DNA]</scope>
    <source>
        <strain evidence="1 2">NEAU-QY2</strain>
    </source>
</reference>
<evidence type="ECO:0000313" key="2">
    <source>
        <dbReference type="Proteomes" id="UP001332243"/>
    </source>
</evidence>
<dbReference type="PANTHER" id="PTHR31793">
    <property type="entry name" value="4-HYDROXYBENZOYL-COA THIOESTERASE FAMILY MEMBER"/>
    <property type="match status" value="1"/>
</dbReference>
<dbReference type="SUPFAM" id="SSF54637">
    <property type="entry name" value="Thioesterase/thiol ester dehydrase-isomerase"/>
    <property type="match status" value="1"/>
</dbReference>
<dbReference type="InterPro" id="IPR050563">
    <property type="entry name" value="4-hydroxybenzoyl-CoA_TE"/>
</dbReference>
<dbReference type="RefSeq" id="WP_331217627.1">
    <property type="nucleotide sequence ID" value="NZ_JAZGQK010000030.1"/>
</dbReference>
<evidence type="ECO:0000313" key="1">
    <source>
        <dbReference type="EMBL" id="MEE6262700.1"/>
    </source>
</evidence>
<organism evidence="1 2">
    <name type="scientific">Plantactinospora sonchi</name>
    <dbReference type="NCBI Taxonomy" id="1544735"/>
    <lineage>
        <taxon>Bacteria</taxon>
        <taxon>Bacillati</taxon>
        <taxon>Actinomycetota</taxon>
        <taxon>Actinomycetes</taxon>
        <taxon>Micromonosporales</taxon>
        <taxon>Micromonosporaceae</taxon>
        <taxon>Plantactinospora</taxon>
    </lineage>
</organism>
<name>A0ABU7S1Y8_9ACTN</name>
<dbReference type="PANTHER" id="PTHR31793:SF24">
    <property type="entry name" value="LONG-CHAIN ACYL-COA THIOESTERASE FADM"/>
    <property type="match status" value="1"/>
</dbReference>
<gene>
    <name evidence="1" type="ORF">V1633_29900</name>
</gene>
<sequence length="170" mass="19023">MTSQVEAERPAVARYVYECTLRWSDLDAYGHINNARFLTLYEEARVALVFAGAQAADVGSFAEGVVIARHEIDYLRPVGYALRRATADRAPTVRIEMWVEDLRQSRFTIGYELYDGDVLASRAKSVLVPFDLGQQRPRRLTDAEQEFLRPYLTGPGAEVVSGAGRRGGRP</sequence>
<keyword evidence="2" id="KW-1185">Reference proteome</keyword>
<protein>
    <submittedName>
        <fullName evidence="1">Thioesterase family protein</fullName>
        <ecNumber evidence="1">3.1.2.-</ecNumber>
    </submittedName>
</protein>